<sequence>MGVWLSKPPVDETLRELYEELPKGVYRLLLENQDRLFLFKPSSDGQSVQGPVIELPWKEVKLVRVLP</sequence>
<accession>A0ABX1TRL3</accession>
<comment type="caution">
    <text evidence="1">The sequence shown here is derived from an EMBL/GenBank/DDBJ whole genome shotgun (WGS) entry which is preliminary data.</text>
</comment>
<dbReference type="Proteomes" id="UP000760480">
    <property type="component" value="Unassembled WGS sequence"/>
</dbReference>
<reference evidence="1 2" key="1">
    <citation type="submission" date="2019-03" db="EMBL/GenBank/DDBJ databases">
        <title>Metabolic reconstructions from genomes of highly enriched 'Candidatus Accumulibacter' and 'Candidatus Competibacter' bioreactor populations.</title>
        <authorList>
            <person name="Annavajhala M.K."/>
            <person name="Welles L."/>
            <person name="Abbas B."/>
            <person name="Sorokin D."/>
            <person name="Park H."/>
            <person name="Van Loosdrecht M."/>
            <person name="Chandran K."/>
        </authorList>
    </citation>
    <scope>NUCLEOTIDE SEQUENCE [LARGE SCALE GENOMIC DNA]</scope>
    <source>
        <strain evidence="1 2">SBR_G</strain>
    </source>
</reference>
<evidence type="ECO:0008006" key="3">
    <source>
        <dbReference type="Google" id="ProtNLM"/>
    </source>
</evidence>
<proteinExistence type="predicted"/>
<gene>
    <name evidence="1" type="ORF">E4P82_20400</name>
</gene>
<organism evidence="1 2">
    <name type="scientific">Candidatus Competibacter phosphatis</name>
    <dbReference type="NCBI Taxonomy" id="221280"/>
    <lineage>
        <taxon>Bacteria</taxon>
        <taxon>Pseudomonadati</taxon>
        <taxon>Pseudomonadota</taxon>
        <taxon>Gammaproteobacteria</taxon>
        <taxon>Candidatus Competibacteraceae</taxon>
        <taxon>Candidatus Competibacter</taxon>
    </lineage>
</organism>
<protein>
    <recommendedName>
        <fullName evidence="3">Restriction endonuclease domain-containing protein</fullName>
    </recommendedName>
</protein>
<dbReference type="EMBL" id="SPMZ01000089">
    <property type="protein sequence ID" value="NMQ21354.1"/>
    <property type="molecule type" value="Genomic_DNA"/>
</dbReference>
<dbReference type="RefSeq" id="WP_169250624.1">
    <property type="nucleotide sequence ID" value="NZ_SPMZ01000089.1"/>
</dbReference>
<keyword evidence="2" id="KW-1185">Reference proteome</keyword>
<evidence type="ECO:0000313" key="2">
    <source>
        <dbReference type="Proteomes" id="UP000760480"/>
    </source>
</evidence>
<name>A0ABX1TRL3_9GAMM</name>
<evidence type="ECO:0000313" key="1">
    <source>
        <dbReference type="EMBL" id="NMQ21354.1"/>
    </source>
</evidence>